<dbReference type="Pfam" id="PF01315">
    <property type="entry name" value="Ald_Xan_dh_C"/>
    <property type="match status" value="1"/>
</dbReference>
<evidence type="ECO:0000256" key="3">
    <source>
        <dbReference type="SAM" id="MobiDB-lite"/>
    </source>
</evidence>
<dbReference type="PANTHER" id="PTHR11908:SF132">
    <property type="entry name" value="ALDEHYDE OXIDASE 1-RELATED"/>
    <property type="match status" value="1"/>
</dbReference>
<comment type="caution">
    <text evidence="5">The sequence shown here is derived from an EMBL/GenBank/DDBJ whole genome shotgun (WGS) entry which is preliminary data.</text>
</comment>
<dbReference type="RefSeq" id="WP_173062085.1">
    <property type="nucleotide sequence ID" value="NZ_BAABGO010000057.1"/>
</dbReference>
<feature type="domain" description="Aldehyde oxidase/xanthine dehydrogenase a/b hammerhead" evidence="4">
    <location>
        <begin position="17"/>
        <end position="126"/>
    </location>
</feature>
<feature type="compositionally biased region" description="Low complexity" evidence="3">
    <location>
        <begin position="496"/>
        <end position="508"/>
    </location>
</feature>
<dbReference type="InterPro" id="IPR037165">
    <property type="entry name" value="AldOxase/xan_DH_Mopterin-bd_sf"/>
</dbReference>
<keyword evidence="1" id="KW-0500">Molybdenum</keyword>
<dbReference type="GO" id="GO:0016491">
    <property type="term" value="F:oxidoreductase activity"/>
    <property type="evidence" value="ECO:0007669"/>
    <property type="project" value="UniProtKB-KW"/>
</dbReference>
<keyword evidence="6" id="KW-1185">Reference proteome</keyword>
<sequence>MAIGQPINRVEARDKVTGAARYTADAWLPGMACAALVGSAVSAGRVRAIDTTAAEAAPGVLAVMTHLNRPQWHSTPTALRYQETRFPLADVHIHHHGQYLAMVIAGTREQAAHAADLVAVDYETRPPVPTLDAALPDAHAPVWRFEPEFPTALALNDPDGKLMASDVRLDLEYRTPYNSHAPMEPHATLAHWDGDFLTVYTTSQHVHGDRPIIAGALGVPLERVRVISSLVGGAFGNKTTVWGHTLLAAAASRQVGRPVQLVVTRKQVFTCHGHQPPIIQRLRVGANRDGTLQAIIHHTINGTPVLFDRPEAAISPTGTVYAVRSIGVRVEVASMHMPTPATMRTPGDGPGMFAVGSALDELSYQLDMDPVELRRRNHLTAHPLERKPWSGKQLLECYDEGAHRFGWDRRAPGPRMMRDGRDWVGFGMSSAQRLEHHGPARAAVEIRDDGTAEVRTSTQEIGTGNLTTLTQVAADGTGIEPGRIGFRSGDTTLPESSPTYGSRTTGSTGTAVHLAAERVRQVAIRLAVSDPHSPLHGLPAERIAAARGRLYDVDGPHRGETYRDLLRRNGRRAIVEQGFHDPASRDPRYSYATFGAHFTEVRIDDTLRRVRVTRHVAVFAIGRVLNPKTARNQAQGGIIYAMGGALMENLATDPLTGRFIAPALTDYHVPVNADIGDIDVSFIEQPDYNAHPLGAKGLGEVVAVGVHASIANAVYHAIGIRVRDLPITPDKLTPKPS</sequence>
<reference evidence="5 6" key="1">
    <citation type="submission" date="2020-03" db="EMBL/GenBank/DDBJ databases">
        <title>Whole genome shotgun sequence of Phytohabitans houttuyneae NBRC 108639.</title>
        <authorList>
            <person name="Komaki H."/>
            <person name="Tamura T."/>
        </authorList>
    </citation>
    <scope>NUCLEOTIDE SEQUENCE [LARGE SCALE GENOMIC DNA]</scope>
    <source>
        <strain evidence="5 6">NBRC 108639</strain>
    </source>
</reference>
<dbReference type="Gene3D" id="3.30.365.10">
    <property type="entry name" value="Aldehyde oxidase/xanthine dehydrogenase, molybdopterin binding domain"/>
    <property type="match status" value="4"/>
</dbReference>
<dbReference type="InterPro" id="IPR008274">
    <property type="entry name" value="AldOxase/xan_DH_MoCoBD1"/>
</dbReference>
<dbReference type="SUPFAM" id="SSF56003">
    <property type="entry name" value="Molybdenum cofactor-binding domain"/>
    <property type="match status" value="1"/>
</dbReference>
<dbReference type="Gene3D" id="3.90.1170.50">
    <property type="entry name" value="Aldehyde oxidase/xanthine dehydrogenase, a/b hammerhead"/>
    <property type="match status" value="1"/>
</dbReference>
<dbReference type="PANTHER" id="PTHR11908">
    <property type="entry name" value="XANTHINE DEHYDROGENASE"/>
    <property type="match status" value="1"/>
</dbReference>
<name>A0A6V8KJA8_9ACTN</name>
<dbReference type="SUPFAM" id="SSF54665">
    <property type="entry name" value="CO dehydrogenase molybdoprotein N-domain-like"/>
    <property type="match status" value="1"/>
</dbReference>
<dbReference type="Proteomes" id="UP000482800">
    <property type="component" value="Unassembled WGS sequence"/>
</dbReference>
<dbReference type="AlphaFoldDB" id="A0A6V8KJA8"/>
<proteinExistence type="predicted"/>
<gene>
    <name evidence="5" type="ORF">Phou_062460</name>
</gene>
<dbReference type="InterPro" id="IPR036856">
    <property type="entry name" value="Ald_Oxase/Xan_DH_a/b_sf"/>
</dbReference>
<evidence type="ECO:0000259" key="4">
    <source>
        <dbReference type="SMART" id="SM01008"/>
    </source>
</evidence>
<evidence type="ECO:0000256" key="1">
    <source>
        <dbReference type="ARBA" id="ARBA00022505"/>
    </source>
</evidence>
<feature type="region of interest" description="Disordered" evidence="3">
    <location>
        <begin position="489"/>
        <end position="508"/>
    </location>
</feature>
<dbReference type="InterPro" id="IPR000674">
    <property type="entry name" value="Ald_Oxase/Xan_DH_a/b"/>
</dbReference>
<dbReference type="Pfam" id="PF20256">
    <property type="entry name" value="MoCoBD_2"/>
    <property type="match status" value="1"/>
</dbReference>
<evidence type="ECO:0000313" key="6">
    <source>
        <dbReference type="Proteomes" id="UP000482800"/>
    </source>
</evidence>
<evidence type="ECO:0000256" key="2">
    <source>
        <dbReference type="ARBA" id="ARBA00023002"/>
    </source>
</evidence>
<dbReference type="GO" id="GO:0005506">
    <property type="term" value="F:iron ion binding"/>
    <property type="evidence" value="ECO:0007669"/>
    <property type="project" value="InterPro"/>
</dbReference>
<dbReference type="Pfam" id="PF02738">
    <property type="entry name" value="MoCoBD_1"/>
    <property type="match status" value="1"/>
</dbReference>
<keyword evidence="2" id="KW-0560">Oxidoreductase</keyword>
<evidence type="ECO:0000313" key="5">
    <source>
        <dbReference type="EMBL" id="GFJ82066.1"/>
    </source>
</evidence>
<dbReference type="SMART" id="SM01008">
    <property type="entry name" value="Ald_Xan_dh_C"/>
    <property type="match status" value="1"/>
</dbReference>
<dbReference type="InterPro" id="IPR046867">
    <property type="entry name" value="AldOxase/xan_DH_MoCoBD2"/>
</dbReference>
<accession>A0A6V8KJA8</accession>
<dbReference type="InterPro" id="IPR016208">
    <property type="entry name" value="Ald_Oxase/xanthine_DH-like"/>
</dbReference>
<organism evidence="5 6">
    <name type="scientific">Phytohabitans houttuyneae</name>
    <dbReference type="NCBI Taxonomy" id="1076126"/>
    <lineage>
        <taxon>Bacteria</taxon>
        <taxon>Bacillati</taxon>
        <taxon>Actinomycetota</taxon>
        <taxon>Actinomycetes</taxon>
        <taxon>Micromonosporales</taxon>
        <taxon>Micromonosporaceae</taxon>
    </lineage>
</organism>
<protein>
    <submittedName>
        <fullName evidence="5">Carbon-monoxide dehydrogenase large subunit</fullName>
    </submittedName>
</protein>
<reference evidence="5 6" key="2">
    <citation type="submission" date="2020-03" db="EMBL/GenBank/DDBJ databases">
        <authorList>
            <person name="Ichikawa N."/>
            <person name="Kimura A."/>
            <person name="Kitahashi Y."/>
            <person name="Uohara A."/>
        </authorList>
    </citation>
    <scope>NUCLEOTIDE SEQUENCE [LARGE SCALE GENOMIC DNA]</scope>
    <source>
        <strain evidence="5 6">NBRC 108639</strain>
    </source>
</reference>
<dbReference type="EMBL" id="BLPF01000002">
    <property type="protein sequence ID" value="GFJ82066.1"/>
    <property type="molecule type" value="Genomic_DNA"/>
</dbReference>